<dbReference type="CDD" id="cd04863">
    <property type="entry name" value="MtLigD_Pol_like"/>
    <property type="match status" value="1"/>
</dbReference>
<dbReference type="EMBL" id="BAAAQM010000022">
    <property type="protein sequence ID" value="GAA1976347.1"/>
    <property type="molecule type" value="Genomic_DNA"/>
</dbReference>
<dbReference type="NCBIfam" id="TIGR02778">
    <property type="entry name" value="ligD_pol"/>
    <property type="match status" value="1"/>
</dbReference>
<accession>A0ABN2RWR8</accession>
<keyword evidence="3" id="KW-1185">Reference proteome</keyword>
<evidence type="ECO:0000313" key="2">
    <source>
        <dbReference type="EMBL" id="GAA1976347.1"/>
    </source>
</evidence>
<proteinExistence type="predicted"/>
<sequence length="294" mass="32100">MSPDSRTPASQTVEIDGRRVKLTNLDKVLYPETGFTKGEVLSYYARVAPVMLPHLAGRAATLIRHPDGVDEPGFFAKHAPSHRPDWVRTASVAATGSGKHIEHVLIDDLPSLIWAANLAAIEFHVPQWRVADPEHHDLLVLDLDPGPPATVLDCVRVAFAARELLATHGMDLRAKTSGGKGLHLYAPLDGVTAEQARELAHTIALGMEAQLPDLVVSNMAKRERPGKVFMDWSQNTHSKTTVAAYSLRARPRPTVSTPVTWEQLAAAERPDDLRFSPTRALEQVAEHGDLLSGL</sequence>
<evidence type="ECO:0000259" key="1">
    <source>
        <dbReference type="Pfam" id="PF21686"/>
    </source>
</evidence>
<reference evidence="2 3" key="1">
    <citation type="journal article" date="2019" name="Int. J. Syst. Evol. Microbiol.">
        <title>The Global Catalogue of Microorganisms (GCM) 10K type strain sequencing project: providing services to taxonomists for standard genome sequencing and annotation.</title>
        <authorList>
            <consortium name="The Broad Institute Genomics Platform"/>
            <consortium name="The Broad Institute Genome Sequencing Center for Infectious Disease"/>
            <person name="Wu L."/>
            <person name="Ma J."/>
        </authorList>
    </citation>
    <scope>NUCLEOTIDE SEQUENCE [LARGE SCALE GENOMIC DNA]</scope>
    <source>
        <strain evidence="2 3">JCM 16013</strain>
    </source>
</reference>
<dbReference type="InterPro" id="IPR014145">
    <property type="entry name" value="LigD_pol_dom"/>
</dbReference>
<dbReference type="Pfam" id="PF21686">
    <property type="entry name" value="LigD_Prim-Pol"/>
    <property type="match status" value="1"/>
</dbReference>
<dbReference type="GO" id="GO:0016874">
    <property type="term" value="F:ligase activity"/>
    <property type="evidence" value="ECO:0007669"/>
    <property type="project" value="UniProtKB-KW"/>
</dbReference>
<dbReference type="InterPro" id="IPR052171">
    <property type="entry name" value="NHEJ_LigD"/>
</dbReference>
<name>A0ABN2RWR8_9ACTN</name>
<dbReference type="Proteomes" id="UP001499854">
    <property type="component" value="Unassembled WGS sequence"/>
</dbReference>
<dbReference type="PANTHER" id="PTHR42705:SF2">
    <property type="entry name" value="BIFUNCTIONAL NON-HOMOLOGOUS END JOINING PROTEIN LIGD"/>
    <property type="match status" value="1"/>
</dbReference>
<feature type="domain" description="DNA ligase D polymerase" evidence="1">
    <location>
        <begin position="36"/>
        <end position="290"/>
    </location>
</feature>
<dbReference type="RefSeq" id="WP_344658649.1">
    <property type="nucleotide sequence ID" value="NZ_BAAAQM010000022.1"/>
</dbReference>
<dbReference type="Gene3D" id="3.90.920.10">
    <property type="entry name" value="DNA primase, PRIM domain"/>
    <property type="match status" value="1"/>
</dbReference>
<dbReference type="InterPro" id="IPR033649">
    <property type="entry name" value="MtLigD_Pol-like"/>
</dbReference>
<keyword evidence="2" id="KW-0436">Ligase</keyword>
<evidence type="ECO:0000313" key="3">
    <source>
        <dbReference type="Proteomes" id="UP001499854"/>
    </source>
</evidence>
<protein>
    <submittedName>
        <fullName evidence="2">Non-homologous end-joining DNA ligase</fullName>
    </submittedName>
</protein>
<comment type="caution">
    <text evidence="2">The sequence shown here is derived from an EMBL/GenBank/DDBJ whole genome shotgun (WGS) entry which is preliminary data.</text>
</comment>
<organism evidence="2 3">
    <name type="scientific">Catenulispora subtropica</name>
    <dbReference type="NCBI Taxonomy" id="450798"/>
    <lineage>
        <taxon>Bacteria</taxon>
        <taxon>Bacillati</taxon>
        <taxon>Actinomycetota</taxon>
        <taxon>Actinomycetes</taxon>
        <taxon>Catenulisporales</taxon>
        <taxon>Catenulisporaceae</taxon>
        <taxon>Catenulispora</taxon>
    </lineage>
</organism>
<dbReference type="PANTHER" id="PTHR42705">
    <property type="entry name" value="BIFUNCTIONAL NON-HOMOLOGOUS END JOINING PROTEIN LIGD"/>
    <property type="match status" value="1"/>
</dbReference>
<gene>
    <name evidence="2" type="primary">ligD_1</name>
    <name evidence="2" type="ORF">GCM10009838_40800</name>
</gene>